<comment type="caution">
    <text evidence="1">The sequence shown here is derived from an EMBL/GenBank/DDBJ whole genome shotgun (WGS) entry which is preliminary data.</text>
</comment>
<proteinExistence type="predicted"/>
<name>A0A9X0DIX2_9HELO</name>
<dbReference type="AlphaFoldDB" id="A0A9X0DIX2"/>
<organism evidence="1 2">
    <name type="scientific">Sclerotinia nivalis</name>
    <dbReference type="NCBI Taxonomy" id="352851"/>
    <lineage>
        <taxon>Eukaryota</taxon>
        <taxon>Fungi</taxon>
        <taxon>Dikarya</taxon>
        <taxon>Ascomycota</taxon>
        <taxon>Pezizomycotina</taxon>
        <taxon>Leotiomycetes</taxon>
        <taxon>Helotiales</taxon>
        <taxon>Sclerotiniaceae</taxon>
        <taxon>Sclerotinia</taxon>
    </lineage>
</organism>
<dbReference type="Proteomes" id="UP001152300">
    <property type="component" value="Unassembled WGS sequence"/>
</dbReference>
<reference evidence="1" key="1">
    <citation type="submission" date="2022-11" db="EMBL/GenBank/DDBJ databases">
        <title>Genome Resource of Sclerotinia nivalis Strain SnTB1, a Plant Pathogen Isolated from American Ginseng.</title>
        <authorList>
            <person name="Fan S."/>
        </authorList>
    </citation>
    <scope>NUCLEOTIDE SEQUENCE</scope>
    <source>
        <strain evidence="1">SnTB1</strain>
    </source>
</reference>
<evidence type="ECO:0000313" key="1">
    <source>
        <dbReference type="EMBL" id="KAJ8063302.1"/>
    </source>
</evidence>
<protein>
    <submittedName>
        <fullName evidence="1">Uncharacterized protein</fullName>
    </submittedName>
</protein>
<dbReference type="EMBL" id="JAPEIS010000009">
    <property type="protein sequence ID" value="KAJ8063302.1"/>
    <property type="molecule type" value="Genomic_DNA"/>
</dbReference>
<evidence type="ECO:0000313" key="2">
    <source>
        <dbReference type="Proteomes" id="UP001152300"/>
    </source>
</evidence>
<gene>
    <name evidence="1" type="ORF">OCU04_008532</name>
</gene>
<sequence length="102" mass="11590">MGIPWPQVAVWPNDTYEHATFFSDYLRKALVYIETAEDQSVFKPLVKTMIAAMSVLITGFRDIPNVNTVMQAITNIQNDLRITTETIKTTAITVQQMADMHQ</sequence>
<accession>A0A9X0DIX2</accession>
<keyword evidence="2" id="KW-1185">Reference proteome</keyword>
<dbReference type="OrthoDB" id="3528085at2759"/>